<protein>
    <recommendedName>
        <fullName evidence="3">DUF4225 domain-containing protein</fullName>
    </recommendedName>
</protein>
<keyword evidence="2" id="KW-1185">Reference proteome</keyword>
<sequence length="257" mass="29269">MKMTGMEQDKLLSLKVRELRELARTLSFRYISHSKIKIDFNSDVNLFIEDILGRVRVHCLSSSGAIELIQFEIDHLKEQAFYLTANRVKQYAIIEREKEKSSFFTLMLKQIGFVAGGTQLLTGYTVCKASLGLACASFGAPVMSHGYNNIVENGYYLLYRENINGGVREGYRYIANKIGLSDKDADIAYATVDLALSGYGVFRKVLKPREKSWSLFRNINNDFTRGWKEMDIISLSTEVAADSYTAWGIYKIQEEKE</sequence>
<dbReference type="EMBL" id="PUJW01000006">
    <property type="protein sequence ID" value="NHB91949.1"/>
    <property type="molecule type" value="Genomic_DNA"/>
</dbReference>
<gene>
    <name evidence="1" type="ORF">C5469_07230</name>
</gene>
<dbReference type="Proteomes" id="UP000591844">
    <property type="component" value="Unassembled WGS sequence"/>
</dbReference>
<name>A0A7X5QCM8_9GAMM</name>
<evidence type="ECO:0000313" key="1">
    <source>
        <dbReference type="EMBL" id="NHB91949.1"/>
    </source>
</evidence>
<organism evidence="1 2">
    <name type="scientific">Photorhabdus cinerea</name>
    <dbReference type="NCBI Taxonomy" id="471575"/>
    <lineage>
        <taxon>Bacteria</taxon>
        <taxon>Pseudomonadati</taxon>
        <taxon>Pseudomonadota</taxon>
        <taxon>Gammaproteobacteria</taxon>
        <taxon>Enterobacterales</taxon>
        <taxon>Morganellaceae</taxon>
        <taxon>Photorhabdus</taxon>
    </lineage>
</organism>
<evidence type="ECO:0008006" key="3">
    <source>
        <dbReference type="Google" id="ProtNLM"/>
    </source>
</evidence>
<dbReference type="AlphaFoldDB" id="A0A7X5QCM8"/>
<reference evidence="1 2" key="1">
    <citation type="submission" date="2018-02" db="EMBL/GenBank/DDBJ databases">
        <authorList>
            <person name="Machado R.A."/>
        </authorList>
    </citation>
    <scope>NUCLEOTIDE SEQUENCE [LARGE SCALE GENOMIC DNA]</scope>
    <source>
        <strain evidence="1 2">DSM 19724</strain>
    </source>
</reference>
<dbReference type="InterPro" id="IPR025320">
    <property type="entry name" value="DUF4225"/>
</dbReference>
<dbReference type="Pfam" id="PF13988">
    <property type="entry name" value="DUF4225"/>
    <property type="match status" value="1"/>
</dbReference>
<proteinExistence type="predicted"/>
<evidence type="ECO:0000313" key="2">
    <source>
        <dbReference type="Proteomes" id="UP000591844"/>
    </source>
</evidence>
<accession>A0A7X5QCM8</accession>
<comment type="caution">
    <text evidence="1">The sequence shown here is derived from an EMBL/GenBank/DDBJ whole genome shotgun (WGS) entry which is preliminary data.</text>
</comment>